<comment type="caution">
    <text evidence="14">Lacks conserved residue(s) required for the propagation of feature annotation.</text>
</comment>
<evidence type="ECO:0000256" key="13">
    <source>
        <dbReference type="ARBA" id="ARBA00036671"/>
    </source>
</evidence>
<feature type="compositionally biased region" description="Polar residues" evidence="15">
    <location>
        <begin position="290"/>
        <end position="320"/>
    </location>
</feature>
<keyword evidence="6 14" id="KW-0812">Transmembrane</keyword>
<evidence type="ECO:0000313" key="17">
    <source>
        <dbReference type="Proteomes" id="UP000218231"/>
    </source>
</evidence>
<evidence type="ECO:0000256" key="1">
    <source>
        <dbReference type="ARBA" id="ARBA00004141"/>
    </source>
</evidence>
<feature type="transmembrane region" description="Helical" evidence="14">
    <location>
        <begin position="687"/>
        <end position="707"/>
    </location>
</feature>
<dbReference type="EC" id="4.2.1.134" evidence="4 14"/>
<dbReference type="GO" id="GO:0030497">
    <property type="term" value="P:fatty acid elongation"/>
    <property type="evidence" value="ECO:0007669"/>
    <property type="project" value="TreeGrafter"/>
</dbReference>
<evidence type="ECO:0000313" key="16">
    <source>
        <dbReference type="EMBL" id="PAV88121.1"/>
    </source>
</evidence>
<comment type="function">
    <text evidence="14">Catalyzes the third of the four reactions of the long-chain fatty acids elongation cycle. This endoplasmic reticulum-bound enzymatic process, allows the addition of two carbons to the chain of long- and very long-chain fatty acids/VLCFAs per cycle. This enzyme catalyzes the dehydration of the 3-hydroxyacyl-CoA intermediate into trans-2,3-enoyl-CoA, within each cycle of fatty acid elongation. Thereby, it participates to the production of VLCFAs of different chain lengths that are involved in multiple biological processes as precursors of membrane lipids and lipid mediators.</text>
</comment>
<organism evidence="16 17">
    <name type="scientific">Diploscapter pachys</name>
    <dbReference type="NCBI Taxonomy" id="2018661"/>
    <lineage>
        <taxon>Eukaryota</taxon>
        <taxon>Metazoa</taxon>
        <taxon>Ecdysozoa</taxon>
        <taxon>Nematoda</taxon>
        <taxon>Chromadorea</taxon>
        <taxon>Rhabditida</taxon>
        <taxon>Rhabditina</taxon>
        <taxon>Rhabditomorpha</taxon>
        <taxon>Rhabditoidea</taxon>
        <taxon>Rhabditidae</taxon>
        <taxon>Diploscapter</taxon>
    </lineage>
</organism>
<keyword evidence="5 14" id="KW-0444">Lipid biosynthesis</keyword>
<keyword evidence="17" id="KW-1185">Reference proteome</keyword>
<dbReference type="AlphaFoldDB" id="A0A2A2LPF5"/>
<sequence>MFGQPPQVPSPAFIPQPAQQIPSVQMPASPQQGFVGAGAGAGAGVGAGGQVFQPQTPAPVAFTPAPMTFAPVTPHTFATFTFPTFSSPAPFSFPTLPPHTLPTLPPHTMPTLPTHPTFNPDPLGLFAHLTTTTPSPQNLTEQWNEYYRKYYLYYYGYDITKNQHIAPNQSGKSLPVNNQGVQGQGQAQGGAQGIPRPDIGAAVPFRPNPVVSATQAPFVVEAGRPTFIQPIQPAGRNQVISHPGLIGPYIGSHQQSLAGQVQGVASVSPQLSAAINQHGQIQPGPVQEGSLPSTPLNVDNPQAELTSAEVSESRNPSPSGQVAQFVVQNARAAAAPLAVQKASANSDIKSQHQKFDITIKPSQSEVTATSQKIEDEAIIVSDNKATSWFQEKFDTKECRKHLQGISQRFQAKFPSYLQKGGKDVLLAGLVEQRLIECDRKSTASHWDKVDNLLSKISLSKSEESECRAGLIQERISCVNLLNYACQFVDKSYVFRLVPARITIQKMAALRQKPWVKWWLLAYNMMMFLIHLVIIVDLWKERQKGTFSYANHFEIFRLATTLQIIDLLHGLAKLTQTDVRSGALQVFGRLFILYSIHANPNLYIKTATYVLLVVYAVIETIRYPYYGLRAFNYELYAVTWLRYNAWIVLYPLGFVCEAISMYQSIPYFWSSDKWSLHVPRPLNFNISFAYFMSLTLFGILPYAAYHLLNHMAAQRRAKFGRKYR</sequence>
<evidence type="ECO:0000256" key="4">
    <source>
        <dbReference type="ARBA" id="ARBA00013122"/>
    </source>
</evidence>
<comment type="pathway">
    <text evidence="2 14">Lipid metabolism; fatty acid biosynthesis.</text>
</comment>
<feature type="region of interest" description="Disordered" evidence="15">
    <location>
        <begin position="168"/>
        <end position="197"/>
    </location>
</feature>
<comment type="catalytic activity">
    <reaction evidence="13 14">
        <text>a very-long-chain (3R)-3-hydroxyacyl-CoA = a very-long-chain (2E)-enoyl-CoA + H2O</text>
        <dbReference type="Rhea" id="RHEA:45812"/>
        <dbReference type="ChEBI" id="CHEBI:15377"/>
        <dbReference type="ChEBI" id="CHEBI:83728"/>
        <dbReference type="ChEBI" id="CHEBI:85440"/>
        <dbReference type="EC" id="4.2.1.134"/>
    </reaction>
</comment>
<keyword evidence="11 14" id="KW-0275">Fatty acid biosynthesis</keyword>
<dbReference type="GO" id="GO:0102158">
    <property type="term" value="F:very-long-chain (3R)-3-hydroxyacyl-CoA dehydratase activity"/>
    <property type="evidence" value="ECO:0007669"/>
    <property type="project" value="UniProtKB-EC"/>
</dbReference>
<evidence type="ECO:0000256" key="15">
    <source>
        <dbReference type="SAM" id="MobiDB-lite"/>
    </source>
</evidence>
<evidence type="ECO:0000256" key="7">
    <source>
        <dbReference type="ARBA" id="ARBA00022832"/>
    </source>
</evidence>
<comment type="similarity">
    <text evidence="3 14">Belongs to the very long-chain fatty acids dehydratase HACD family.</text>
</comment>
<dbReference type="PANTHER" id="PTHR11035">
    <property type="entry name" value="VERY-LONG-CHAIN (3R)-3-HYDROXYACYL-COA DEHYDRATASE"/>
    <property type="match status" value="1"/>
</dbReference>
<dbReference type="InterPro" id="IPR007482">
    <property type="entry name" value="Tyr_Pase-like_PTPLA"/>
</dbReference>
<dbReference type="GO" id="GO:0042761">
    <property type="term" value="P:very long-chain fatty acid biosynthetic process"/>
    <property type="evidence" value="ECO:0007669"/>
    <property type="project" value="TreeGrafter"/>
</dbReference>
<name>A0A2A2LPF5_9BILA</name>
<proteinExistence type="inferred from homology"/>
<dbReference type="OrthoDB" id="2157530at2759"/>
<evidence type="ECO:0000256" key="9">
    <source>
        <dbReference type="ARBA" id="ARBA00023098"/>
    </source>
</evidence>
<keyword evidence="14" id="KW-0256">Endoplasmic reticulum</keyword>
<reference evidence="16 17" key="1">
    <citation type="journal article" date="2017" name="Curr. Biol.">
        <title>Genome architecture and evolution of a unichromosomal asexual nematode.</title>
        <authorList>
            <person name="Fradin H."/>
            <person name="Zegar C."/>
            <person name="Gutwein M."/>
            <person name="Lucas J."/>
            <person name="Kovtun M."/>
            <person name="Corcoran D."/>
            <person name="Baugh L.R."/>
            <person name="Kiontke K."/>
            <person name="Gunsalus K."/>
            <person name="Fitch D.H."/>
            <person name="Piano F."/>
        </authorList>
    </citation>
    <scope>NUCLEOTIDE SEQUENCE [LARGE SCALE GENOMIC DNA]</scope>
    <source>
        <strain evidence="16">PF1309</strain>
    </source>
</reference>
<evidence type="ECO:0000256" key="10">
    <source>
        <dbReference type="ARBA" id="ARBA00023136"/>
    </source>
</evidence>
<protein>
    <recommendedName>
        <fullName evidence="4 14">Very-long-chain (3R)-3-hydroxyacyl-CoA dehydratase</fullName>
        <ecNumber evidence="4 14">4.2.1.134</ecNumber>
    </recommendedName>
</protein>
<comment type="subcellular location">
    <subcellularLocation>
        <location evidence="14">Endoplasmic reticulum membrane</location>
        <topology evidence="14">Multi-pass membrane protein</topology>
    </subcellularLocation>
    <subcellularLocation>
        <location evidence="1">Membrane</location>
        <topology evidence="1">Multi-pass membrane protein</topology>
    </subcellularLocation>
</comment>
<dbReference type="EMBL" id="LIAE01006533">
    <property type="protein sequence ID" value="PAV88121.1"/>
    <property type="molecule type" value="Genomic_DNA"/>
</dbReference>
<keyword evidence="9 14" id="KW-0443">Lipid metabolism</keyword>
<feature type="region of interest" description="Disordered" evidence="15">
    <location>
        <begin position="278"/>
        <end position="320"/>
    </location>
</feature>
<dbReference type="PANTHER" id="PTHR11035:SF3">
    <property type="entry name" value="VERY-LONG-CHAIN (3R)-3-HYDROXYACYL-COA DEHYDRATASE"/>
    <property type="match status" value="1"/>
</dbReference>
<accession>A0A2A2LPF5</accession>
<comment type="caution">
    <text evidence="16">The sequence shown here is derived from an EMBL/GenBank/DDBJ whole genome shotgun (WGS) entry which is preliminary data.</text>
</comment>
<evidence type="ECO:0000256" key="5">
    <source>
        <dbReference type="ARBA" id="ARBA00022516"/>
    </source>
</evidence>
<evidence type="ECO:0000256" key="3">
    <source>
        <dbReference type="ARBA" id="ARBA00007811"/>
    </source>
</evidence>
<keyword evidence="10 14" id="KW-0472">Membrane</keyword>
<dbReference type="UniPathway" id="UPA00094"/>
<keyword evidence="12 14" id="KW-0456">Lyase</keyword>
<keyword evidence="8 14" id="KW-1133">Transmembrane helix</keyword>
<evidence type="ECO:0000256" key="11">
    <source>
        <dbReference type="ARBA" id="ARBA00023160"/>
    </source>
</evidence>
<feature type="transmembrane region" description="Helical" evidence="14">
    <location>
        <begin position="517"/>
        <end position="538"/>
    </location>
</feature>
<keyword evidence="7 14" id="KW-0276">Fatty acid metabolism</keyword>
<dbReference type="Proteomes" id="UP000218231">
    <property type="component" value="Unassembled WGS sequence"/>
</dbReference>
<dbReference type="GO" id="GO:0005789">
    <property type="term" value="C:endoplasmic reticulum membrane"/>
    <property type="evidence" value="ECO:0007669"/>
    <property type="project" value="UniProtKB-SubCell"/>
</dbReference>
<evidence type="ECO:0000256" key="6">
    <source>
        <dbReference type="ARBA" id="ARBA00022692"/>
    </source>
</evidence>
<dbReference type="STRING" id="2018661.A0A2A2LPF5"/>
<feature type="compositionally biased region" description="Gly residues" evidence="15">
    <location>
        <begin position="182"/>
        <end position="192"/>
    </location>
</feature>
<gene>
    <name evidence="16" type="ORF">WR25_17734</name>
</gene>
<evidence type="ECO:0000256" key="8">
    <source>
        <dbReference type="ARBA" id="ARBA00022989"/>
    </source>
</evidence>
<dbReference type="Pfam" id="PF04387">
    <property type="entry name" value="PTPLA"/>
    <property type="match status" value="1"/>
</dbReference>
<evidence type="ECO:0000256" key="14">
    <source>
        <dbReference type="RuleBase" id="RU363109"/>
    </source>
</evidence>
<feature type="transmembrane region" description="Helical" evidence="14">
    <location>
        <begin position="645"/>
        <end position="667"/>
    </location>
</feature>
<evidence type="ECO:0000256" key="2">
    <source>
        <dbReference type="ARBA" id="ARBA00005194"/>
    </source>
</evidence>
<dbReference type="GO" id="GO:0030148">
    <property type="term" value="P:sphingolipid biosynthetic process"/>
    <property type="evidence" value="ECO:0007669"/>
    <property type="project" value="TreeGrafter"/>
</dbReference>
<evidence type="ECO:0000256" key="12">
    <source>
        <dbReference type="ARBA" id="ARBA00023239"/>
    </source>
</evidence>